<accession>A0A8J6QZ58</accession>
<dbReference type="PANTHER" id="PTHR34825">
    <property type="entry name" value="CONSERVED PROTEIN, WITH A WEAK D-GALACTARATE DEHYDRATASE/ALTRONATE HYDROLASE DOMAIN"/>
    <property type="match status" value="1"/>
</dbReference>
<organism evidence="2 3">
    <name type="scientific">Pelovirga terrestris</name>
    <dbReference type="NCBI Taxonomy" id="2771352"/>
    <lineage>
        <taxon>Bacteria</taxon>
        <taxon>Pseudomonadati</taxon>
        <taxon>Thermodesulfobacteriota</taxon>
        <taxon>Desulfuromonadia</taxon>
        <taxon>Geobacterales</taxon>
        <taxon>Geobacteraceae</taxon>
        <taxon>Pelovirga</taxon>
    </lineage>
</organism>
<protein>
    <submittedName>
        <fullName evidence="2">AAA family ATPase</fullName>
    </submittedName>
</protein>
<dbReference type="RefSeq" id="WP_191157895.1">
    <property type="nucleotide sequence ID" value="NZ_JACWUN010000025.1"/>
</dbReference>
<dbReference type="Pfam" id="PF09820">
    <property type="entry name" value="AAA-ATPase_like"/>
    <property type="match status" value="1"/>
</dbReference>
<keyword evidence="3" id="KW-1185">Reference proteome</keyword>
<reference evidence="2" key="1">
    <citation type="submission" date="2020-09" db="EMBL/GenBank/DDBJ databases">
        <title>Pelobacter alkaliphilus sp. nov., a novel anaerobic arsenate-reducing bacterium from terrestrial mud volcano.</title>
        <authorList>
            <person name="Khomyakova M.A."/>
            <person name="Merkel A.Y."/>
            <person name="Slobodkin A.I."/>
        </authorList>
    </citation>
    <scope>NUCLEOTIDE SEQUENCE</scope>
    <source>
        <strain evidence="2">M08fum</strain>
    </source>
</reference>
<feature type="non-terminal residue" evidence="2">
    <location>
        <position position="92"/>
    </location>
</feature>
<dbReference type="EMBL" id="JACWUN010000025">
    <property type="protein sequence ID" value="MBD1401868.1"/>
    <property type="molecule type" value="Genomic_DNA"/>
</dbReference>
<evidence type="ECO:0000313" key="2">
    <source>
        <dbReference type="EMBL" id="MBD1401868.1"/>
    </source>
</evidence>
<dbReference type="Proteomes" id="UP000632828">
    <property type="component" value="Unassembled WGS sequence"/>
</dbReference>
<evidence type="ECO:0000313" key="3">
    <source>
        <dbReference type="Proteomes" id="UP000632828"/>
    </source>
</evidence>
<dbReference type="AlphaFoldDB" id="A0A8J6QZ58"/>
<dbReference type="PANTHER" id="PTHR34825:SF1">
    <property type="entry name" value="AAA-ATPASE-LIKE DOMAIN-CONTAINING PROTEIN"/>
    <property type="match status" value="1"/>
</dbReference>
<name>A0A8J6QZ58_9BACT</name>
<gene>
    <name evidence="2" type="ORF">ICT70_14495</name>
</gene>
<proteinExistence type="predicted"/>
<comment type="caution">
    <text evidence="2">The sequence shown here is derived from an EMBL/GenBank/DDBJ whole genome shotgun (WGS) entry which is preliminary data.</text>
</comment>
<dbReference type="InterPro" id="IPR018631">
    <property type="entry name" value="AAA-ATPase-like_dom"/>
</dbReference>
<sequence length="92" mass="10821">MTQLAKLPIGIQTFSKIREGDYTYVDKTPLIHRLVTEGSYYFLSRPRRFGKSLLVSTLQDLFEGRRELFKGLDIEDKWDWETTYPVIKISFG</sequence>
<feature type="domain" description="AAA-ATPase-like" evidence="1">
    <location>
        <begin position="8"/>
        <end position="91"/>
    </location>
</feature>
<evidence type="ECO:0000259" key="1">
    <source>
        <dbReference type="Pfam" id="PF09820"/>
    </source>
</evidence>